<evidence type="ECO:0000313" key="4">
    <source>
        <dbReference type="WBParaSite" id="HPBE_0000240001-mRNA-1"/>
    </source>
</evidence>
<accession>A0A183F8A8</accession>
<evidence type="ECO:0000256" key="1">
    <source>
        <dbReference type="SAM" id="MobiDB-lite"/>
    </source>
</evidence>
<feature type="region of interest" description="Disordered" evidence="1">
    <location>
        <begin position="306"/>
        <end position="345"/>
    </location>
</feature>
<proteinExistence type="predicted"/>
<dbReference type="Proteomes" id="UP000050761">
    <property type="component" value="Unassembled WGS sequence"/>
</dbReference>
<dbReference type="Pfam" id="PF10551">
    <property type="entry name" value="MULE"/>
    <property type="match status" value="1"/>
</dbReference>
<sequence length="373" mass="42641">LINKFNLRPGCHDNNDITSLSMRVEEKNPDDGIRLYEPPKDGKGLQLDVLVIITPLQLQWLMSYSSRGVSLDDTHHTTRYTIKLAFLMVADEKNRGLPAAFLLSSSMTTADVTKLFEVIRDLMPEFAPRTMVTDEAPCFWNGFRTVLGSTGTRLHYCRTHIAKTWEKKPRKWLRNANSRLDSLVDLLIKAVEDKSESKEIMDRRRLVKSAYRAKETNKCHRKAVAYYAERQENIRSEGERRWSVESMTQGKFFTVEYKGACSCKFMTCAAIEMRARSLAKTDTDDALHKLDKILELLHLAAAVEAAPPDQMPPRPELAKEGGKPRLQKAALQPRAKVKKRQPKVVSDLHEEVRRLRTVPSANEVEDDENDFVK</sequence>
<evidence type="ECO:0000313" key="3">
    <source>
        <dbReference type="Proteomes" id="UP000050761"/>
    </source>
</evidence>
<organism evidence="3 4">
    <name type="scientific">Heligmosomoides polygyrus</name>
    <name type="common">Parasitic roundworm</name>
    <dbReference type="NCBI Taxonomy" id="6339"/>
    <lineage>
        <taxon>Eukaryota</taxon>
        <taxon>Metazoa</taxon>
        <taxon>Ecdysozoa</taxon>
        <taxon>Nematoda</taxon>
        <taxon>Chromadorea</taxon>
        <taxon>Rhabditida</taxon>
        <taxon>Rhabditina</taxon>
        <taxon>Rhabditomorpha</taxon>
        <taxon>Strongyloidea</taxon>
        <taxon>Heligmosomidae</taxon>
        <taxon>Heligmosomoides</taxon>
    </lineage>
</organism>
<protein>
    <submittedName>
        <fullName evidence="4">MULE domain-containing protein</fullName>
    </submittedName>
</protein>
<dbReference type="InterPro" id="IPR018289">
    <property type="entry name" value="MULE_transposase_dom"/>
</dbReference>
<keyword evidence="3" id="KW-1185">Reference proteome</keyword>
<reference evidence="4" key="1">
    <citation type="submission" date="2019-09" db="UniProtKB">
        <authorList>
            <consortium name="WormBaseParasite"/>
        </authorList>
    </citation>
    <scope>IDENTIFICATION</scope>
</reference>
<dbReference type="AlphaFoldDB" id="A0A183F8A8"/>
<evidence type="ECO:0000259" key="2">
    <source>
        <dbReference type="Pfam" id="PF10551"/>
    </source>
</evidence>
<feature type="domain" description="MULE transposase" evidence="2">
    <location>
        <begin position="69"/>
        <end position="163"/>
    </location>
</feature>
<dbReference type="WBParaSite" id="HPBE_0000240001-mRNA-1">
    <property type="protein sequence ID" value="HPBE_0000240001-mRNA-1"/>
    <property type="gene ID" value="HPBE_0000240001"/>
</dbReference>
<name>A0A183F8A8_HELPZ</name>